<gene>
    <name evidence="1" type="ORF">KBY27_10170</name>
</gene>
<comment type="caution">
    <text evidence="1">The sequence shown here is derived from an EMBL/GenBank/DDBJ whole genome shotgun (WGS) entry which is preliminary data.</text>
</comment>
<evidence type="ECO:0000313" key="1">
    <source>
        <dbReference type="EMBL" id="MCE8537825.1"/>
    </source>
</evidence>
<dbReference type="RefSeq" id="WP_234137226.1">
    <property type="nucleotide sequence ID" value="NZ_JAGQAF010000005.1"/>
</dbReference>
<dbReference type="AlphaFoldDB" id="A0A9Q3WBM4"/>
<reference evidence="1" key="1">
    <citation type="journal article" date="2021" name="Environ. Microbiol.">
        <title>Cryptic niche differentiation of novel sediment ecotypes of Rugeria pomeroyi correlates with nitrate respiration.</title>
        <authorList>
            <person name="Lin X."/>
            <person name="McNichol J."/>
            <person name="Chu X."/>
            <person name="Qian Y."/>
            <person name="Luo H."/>
        </authorList>
    </citation>
    <scope>NUCLEOTIDE SEQUENCE</scope>
    <source>
        <strain evidence="1">SZCCDBB064</strain>
    </source>
</reference>
<sequence>MKRTAFVILSLSFGLAGSAALAEFKPIKKEKDFRAQLVDRKLTDANGNWTIIKSDGSQTGSFGGKTYKGAWTWNGKFWCRNGIIGKKEIGTDCQLVEIDGNTTRFTRSKGKGKVGDPFTIN</sequence>
<evidence type="ECO:0000313" key="2">
    <source>
        <dbReference type="Proteomes" id="UP000813672"/>
    </source>
</evidence>
<dbReference type="EMBL" id="JAGQAF010000005">
    <property type="protein sequence ID" value="MCE8537825.1"/>
    <property type="molecule type" value="Genomic_DNA"/>
</dbReference>
<name>A0A9Q3WBM4_9RHOB</name>
<protein>
    <submittedName>
        <fullName evidence="1">Uncharacterized protein</fullName>
    </submittedName>
</protein>
<accession>A0A9Q3WBM4</accession>
<dbReference type="Proteomes" id="UP000813672">
    <property type="component" value="Unassembled WGS sequence"/>
</dbReference>
<proteinExistence type="predicted"/>
<organism evidence="1 2">
    <name type="scientific">Ruegeria pomeroyi</name>
    <dbReference type="NCBI Taxonomy" id="89184"/>
    <lineage>
        <taxon>Bacteria</taxon>
        <taxon>Pseudomonadati</taxon>
        <taxon>Pseudomonadota</taxon>
        <taxon>Alphaproteobacteria</taxon>
        <taxon>Rhodobacterales</taxon>
        <taxon>Roseobacteraceae</taxon>
        <taxon>Ruegeria</taxon>
    </lineage>
</organism>